<dbReference type="InterPro" id="IPR032315">
    <property type="entry name" value="DUF4846"/>
</dbReference>
<organism evidence="2 3">
    <name type="scientific">Clostridium aminobutyricum</name>
    <dbReference type="NCBI Taxonomy" id="33953"/>
    <lineage>
        <taxon>Bacteria</taxon>
        <taxon>Bacillati</taxon>
        <taxon>Bacillota</taxon>
        <taxon>Clostridia</taxon>
        <taxon>Eubacteriales</taxon>
        <taxon>Clostridiaceae</taxon>
        <taxon>Clostridium</taxon>
    </lineage>
</organism>
<dbReference type="PROSITE" id="PS51257">
    <property type="entry name" value="PROKAR_LIPOPROTEIN"/>
    <property type="match status" value="1"/>
</dbReference>
<feature type="chain" id="PRO_5039623063" evidence="1">
    <location>
        <begin position="22"/>
        <end position="291"/>
    </location>
</feature>
<sequence>MKRLLTIIILCVGICCLLVGCKGTNNHPAQESPETNTTESHVVSLINTNGQTIAERFDVPPGFVRQESEVKSFSHYLQDLPLKPDGTKVKYYDGREKSGDAYLAVVDFNLGERDLQQCADAVIRLRAEYLYDEERFNEIRFHFVSGFNAEFSKWADGYGISVDGSKVSWISNSSSNSSYESFQRYLDIVYAYASTLSLENELIAKPFSDLAIGDVFIQGGSPGHCVIVVDMASNENTGEKIFMLAQSYMPAQDIQILKGDSEGSPWFSANIEDILKTPEWTFKTSQLKTWE</sequence>
<evidence type="ECO:0000313" key="2">
    <source>
        <dbReference type="EMBL" id="MBN7773561.1"/>
    </source>
</evidence>
<keyword evidence="3" id="KW-1185">Reference proteome</keyword>
<dbReference type="RefSeq" id="WP_206582393.1">
    <property type="nucleotide sequence ID" value="NZ_JAFJZZ010000003.1"/>
</dbReference>
<gene>
    <name evidence="2" type="ORF">JYB65_09325</name>
</gene>
<feature type="signal peptide" evidence="1">
    <location>
        <begin position="1"/>
        <end position="21"/>
    </location>
</feature>
<dbReference type="Pfam" id="PF16138">
    <property type="entry name" value="DUF4846"/>
    <property type="match status" value="1"/>
</dbReference>
<evidence type="ECO:0000313" key="3">
    <source>
        <dbReference type="Proteomes" id="UP000664545"/>
    </source>
</evidence>
<keyword evidence="1" id="KW-0732">Signal</keyword>
<proteinExistence type="predicted"/>
<comment type="caution">
    <text evidence="2">The sequence shown here is derived from an EMBL/GenBank/DDBJ whole genome shotgun (WGS) entry which is preliminary data.</text>
</comment>
<accession>A0A939IIY8</accession>
<dbReference type="EMBL" id="JAFJZZ010000003">
    <property type="protein sequence ID" value="MBN7773561.1"/>
    <property type="molecule type" value="Genomic_DNA"/>
</dbReference>
<dbReference type="AlphaFoldDB" id="A0A939IIY8"/>
<dbReference type="Proteomes" id="UP000664545">
    <property type="component" value="Unassembled WGS sequence"/>
</dbReference>
<evidence type="ECO:0000256" key="1">
    <source>
        <dbReference type="SAM" id="SignalP"/>
    </source>
</evidence>
<reference evidence="2" key="1">
    <citation type="submission" date="2021-02" db="EMBL/GenBank/DDBJ databases">
        <title>Abyssanaerobacter marinus gen.nov., sp., nov, anaerobic bacterium isolated from the Onnuri vent field of Indian Ocean and suggestion of Mogibacteriaceae fam. nov., and proposal of reclassification of ambiguous this family's genus member.</title>
        <authorList>
            <person name="Kim Y.J."/>
            <person name="Yang J.-A."/>
        </authorList>
    </citation>
    <scope>NUCLEOTIDE SEQUENCE</scope>
    <source>
        <strain evidence="2">DSM 2634</strain>
    </source>
</reference>
<name>A0A939IIY8_CLOAM</name>
<protein>
    <submittedName>
        <fullName evidence="2">DUF4846 domain-containing protein</fullName>
    </submittedName>
</protein>